<dbReference type="CDD" id="cd02933">
    <property type="entry name" value="OYE_like_FMN"/>
    <property type="match status" value="1"/>
</dbReference>
<protein>
    <submittedName>
        <fullName evidence="5">FMN-linked oxidoreductase</fullName>
    </submittedName>
</protein>
<dbReference type="PANTHER" id="PTHR22893">
    <property type="entry name" value="NADH OXIDOREDUCTASE-RELATED"/>
    <property type="match status" value="1"/>
</dbReference>
<dbReference type="Pfam" id="PF00724">
    <property type="entry name" value="Oxidored_FMN"/>
    <property type="match status" value="1"/>
</dbReference>
<dbReference type="STRING" id="1314790.A0A1Y1Y9I6"/>
<evidence type="ECO:0000256" key="1">
    <source>
        <dbReference type="ARBA" id="ARBA00001917"/>
    </source>
</evidence>
<comment type="cofactor">
    <cofactor evidence="1">
        <name>FMN</name>
        <dbReference type="ChEBI" id="CHEBI:58210"/>
    </cofactor>
</comment>
<evidence type="ECO:0000313" key="5">
    <source>
        <dbReference type="EMBL" id="ORX94234.1"/>
    </source>
</evidence>
<evidence type="ECO:0000313" key="6">
    <source>
        <dbReference type="Proteomes" id="UP000193498"/>
    </source>
</evidence>
<dbReference type="EMBL" id="MCFE01000210">
    <property type="protein sequence ID" value="ORX94234.1"/>
    <property type="molecule type" value="Genomic_DNA"/>
</dbReference>
<evidence type="ECO:0000256" key="3">
    <source>
        <dbReference type="ARBA" id="ARBA00023002"/>
    </source>
</evidence>
<evidence type="ECO:0000259" key="4">
    <source>
        <dbReference type="Pfam" id="PF00724"/>
    </source>
</evidence>
<dbReference type="InParanoid" id="A0A1Y1Y9I6"/>
<feature type="domain" description="NADH:flavin oxidoreductase/NADH oxidase N-terminal" evidence="4">
    <location>
        <begin position="9"/>
        <end position="339"/>
    </location>
</feature>
<dbReference type="InterPro" id="IPR045247">
    <property type="entry name" value="Oye-like"/>
</dbReference>
<dbReference type="InterPro" id="IPR013785">
    <property type="entry name" value="Aldolase_TIM"/>
</dbReference>
<proteinExistence type="inferred from homology"/>
<dbReference type="FunFam" id="3.20.20.70:FF:000059">
    <property type="entry name" value="N-ethylmaleimide reductase, FMN-linked"/>
    <property type="match status" value="1"/>
</dbReference>
<organism evidence="5 6">
    <name type="scientific">Basidiobolus meristosporus CBS 931.73</name>
    <dbReference type="NCBI Taxonomy" id="1314790"/>
    <lineage>
        <taxon>Eukaryota</taxon>
        <taxon>Fungi</taxon>
        <taxon>Fungi incertae sedis</taxon>
        <taxon>Zoopagomycota</taxon>
        <taxon>Entomophthoromycotina</taxon>
        <taxon>Basidiobolomycetes</taxon>
        <taxon>Basidiobolales</taxon>
        <taxon>Basidiobolaceae</taxon>
        <taxon>Basidiobolus</taxon>
    </lineage>
</organism>
<dbReference type="GO" id="GO:0016628">
    <property type="term" value="F:oxidoreductase activity, acting on the CH-CH group of donors, NAD or NADP as acceptor"/>
    <property type="evidence" value="ECO:0007669"/>
    <property type="project" value="UniProtKB-ARBA"/>
</dbReference>
<comment type="caution">
    <text evidence="5">The sequence shown here is derived from an EMBL/GenBank/DDBJ whole genome shotgun (WGS) entry which is preliminary data.</text>
</comment>
<accession>A0A1Y1Y9I6</accession>
<dbReference type="OrthoDB" id="276546at2759"/>
<dbReference type="PANTHER" id="PTHR22893:SF91">
    <property type="entry name" value="NADPH DEHYDROGENASE 2-RELATED"/>
    <property type="match status" value="1"/>
</dbReference>
<dbReference type="InterPro" id="IPR001155">
    <property type="entry name" value="OxRdtase_FMN_N"/>
</dbReference>
<name>A0A1Y1Y9I6_9FUNG</name>
<dbReference type="Gene3D" id="3.20.20.70">
    <property type="entry name" value="Aldolase class I"/>
    <property type="match status" value="1"/>
</dbReference>
<sequence length="368" mass="40879">MSKALFPALFKPVQLGDLQLKNRIIMASMTRNRNIYPTEMNAEYYAQRAGAGLVLSEGTLIEPQGTEWPEAPGIWNSKQIEGWKKVTKAVHNAGGLIWAQLWHLGRAAHVLHNCGVPPPAPSAIAANGGKFRLLNGTPGYSVPEAIEDPQDYVKLYIQAAENAKAAGFDGVELHAANGYLVTQFLEQHSNKRTDNYGGSIENRIRFALEIIDGFIKIWGASRVGIKLSPSGGYNDMGEKYDDAVALYSQLIKELDSRKLGYIQVMRHFQFFDPTGRGTPINIDEVFRPLIKNSLFIVNGDFSPEEGEKWVEEGKADAVAFARPYISNPDFVERLQHGKELSAITDMRTLYLAVDNDKSKGYTDYPRAT</sequence>
<keyword evidence="3" id="KW-0560">Oxidoreductase</keyword>
<dbReference type="AlphaFoldDB" id="A0A1Y1Y9I6"/>
<comment type="similarity">
    <text evidence="2">Belongs to the NADH:flavin oxidoreductase/NADH oxidase family.</text>
</comment>
<dbReference type="GO" id="GO:0005829">
    <property type="term" value="C:cytosol"/>
    <property type="evidence" value="ECO:0007669"/>
    <property type="project" value="UniProtKB-ARBA"/>
</dbReference>
<evidence type="ECO:0000256" key="2">
    <source>
        <dbReference type="ARBA" id="ARBA00005979"/>
    </source>
</evidence>
<gene>
    <name evidence="5" type="ORF">K493DRAFT_283952</name>
</gene>
<dbReference type="Proteomes" id="UP000193498">
    <property type="component" value="Unassembled WGS sequence"/>
</dbReference>
<keyword evidence="6" id="KW-1185">Reference proteome</keyword>
<dbReference type="SUPFAM" id="SSF51395">
    <property type="entry name" value="FMN-linked oxidoreductases"/>
    <property type="match status" value="1"/>
</dbReference>
<dbReference type="GO" id="GO:0010181">
    <property type="term" value="F:FMN binding"/>
    <property type="evidence" value="ECO:0007669"/>
    <property type="project" value="InterPro"/>
</dbReference>
<reference evidence="5 6" key="1">
    <citation type="submission" date="2016-07" db="EMBL/GenBank/DDBJ databases">
        <title>Pervasive Adenine N6-methylation of Active Genes in Fungi.</title>
        <authorList>
            <consortium name="DOE Joint Genome Institute"/>
            <person name="Mondo S.J."/>
            <person name="Dannebaum R.O."/>
            <person name="Kuo R.C."/>
            <person name="Labutti K."/>
            <person name="Haridas S."/>
            <person name="Kuo A."/>
            <person name="Salamov A."/>
            <person name="Ahrendt S.R."/>
            <person name="Lipzen A."/>
            <person name="Sullivan W."/>
            <person name="Andreopoulos W.B."/>
            <person name="Clum A."/>
            <person name="Lindquist E."/>
            <person name="Daum C."/>
            <person name="Ramamoorthy G.K."/>
            <person name="Gryganskyi A."/>
            <person name="Culley D."/>
            <person name="Magnuson J.K."/>
            <person name="James T.Y."/>
            <person name="O'Malley M.A."/>
            <person name="Stajich J.E."/>
            <person name="Spatafora J.W."/>
            <person name="Visel A."/>
            <person name="Grigoriev I.V."/>
        </authorList>
    </citation>
    <scope>NUCLEOTIDE SEQUENCE [LARGE SCALE GENOMIC DNA]</scope>
    <source>
        <strain evidence="5 6">CBS 931.73</strain>
    </source>
</reference>